<accession>A0A183DCA6</accession>
<dbReference type="PANTHER" id="PTHR43313:SF1">
    <property type="entry name" value="3BETA-HYDROXYSTEROID DEHYDROGENASE DHS-16"/>
    <property type="match status" value="1"/>
</dbReference>
<dbReference type="InterPro" id="IPR002347">
    <property type="entry name" value="SDR_fam"/>
</dbReference>
<dbReference type="PANTHER" id="PTHR43313">
    <property type="entry name" value="SHORT-CHAIN DEHYDROGENASE/REDUCTASE FAMILY 9C"/>
    <property type="match status" value="1"/>
</dbReference>
<organism evidence="1">
    <name type="scientific">Gongylonema pulchrum</name>
    <dbReference type="NCBI Taxonomy" id="637853"/>
    <lineage>
        <taxon>Eukaryota</taxon>
        <taxon>Metazoa</taxon>
        <taxon>Ecdysozoa</taxon>
        <taxon>Nematoda</taxon>
        <taxon>Chromadorea</taxon>
        <taxon>Rhabditida</taxon>
        <taxon>Spirurina</taxon>
        <taxon>Spiruromorpha</taxon>
        <taxon>Spiruroidea</taxon>
        <taxon>Gongylonematidae</taxon>
        <taxon>Gongylonema</taxon>
    </lineage>
</organism>
<dbReference type="WBParaSite" id="GPUH_0000635601-mRNA-1">
    <property type="protein sequence ID" value="GPUH_0000635601-mRNA-1"/>
    <property type="gene ID" value="GPUH_0000635601"/>
</dbReference>
<evidence type="ECO:0000313" key="1">
    <source>
        <dbReference type="WBParaSite" id="GPUH_0000635601-mRNA-1"/>
    </source>
</evidence>
<name>A0A183DCA6_9BILA</name>
<dbReference type="InterPro" id="IPR036291">
    <property type="entry name" value="NAD(P)-bd_dom_sf"/>
</dbReference>
<sequence>LAEECRDSYRAHFFAFQMDISSDESVSSAVTYVSEILQQLNKELYAVVNNAATPGTNMFDDLLNMEEYERLITVNTMGVIRVTRAFKPMIKRSKQFLTCLLVKTKPATCWIHNIFESASSPELGHGICCAQYSATEKIVVLLQFVLRKLMYASGTSVVQTETEKRRKLQ</sequence>
<dbReference type="AlphaFoldDB" id="A0A183DCA6"/>
<dbReference type="Gene3D" id="3.40.50.720">
    <property type="entry name" value="NAD(P)-binding Rossmann-like Domain"/>
    <property type="match status" value="1"/>
</dbReference>
<dbReference type="GO" id="GO:0016491">
    <property type="term" value="F:oxidoreductase activity"/>
    <property type="evidence" value="ECO:0007669"/>
    <property type="project" value="TreeGrafter"/>
</dbReference>
<dbReference type="GO" id="GO:0008202">
    <property type="term" value="P:steroid metabolic process"/>
    <property type="evidence" value="ECO:0007669"/>
    <property type="project" value="TreeGrafter"/>
</dbReference>
<dbReference type="SUPFAM" id="SSF51735">
    <property type="entry name" value="NAD(P)-binding Rossmann-fold domains"/>
    <property type="match status" value="1"/>
</dbReference>
<dbReference type="Pfam" id="PF00106">
    <property type="entry name" value="adh_short"/>
    <property type="match status" value="1"/>
</dbReference>
<reference evidence="1" key="1">
    <citation type="submission" date="2016-06" db="UniProtKB">
        <authorList>
            <consortium name="WormBaseParasite"/>
        </authorList>
    </citation>
    <scope>IDENTIFICATION</scope>
</reference>
<protein>
    <submittedName>
        <fullName evidence="1">(+)-neomenthol dehydrogenase</fullName>
    </submittedName>
</protein>
<proteinExistence type="predicted"/>